<dbReference type="InterPro" id="IPR004843">
    <property type="entry name" value="Calcineurin-like_PHP"/>
</dbReference>
<dbReference type="SUPFAM" id="SSF56300">
    <property type="entry name" value="Metallo-dependent phosphatases"/>
    <property type="match status" value="1"/>
</dbReference>
<dbReference type="RefSeq" id="WP_136953741.1">
    <property type="nucleotide sequence ID" value="NZ_CP039712.1"/>
</dbReference>
<gene>
    <name evidence="1" type="ORF">FA707_08040</name>
</gene>
<dbReference type="GO" id="GO:0016787">
    <property type="term" value="F:hydrolase activity"/>
    <property type="evidence" value="ECO:0007669"/>
    <property type="project" value="InterPro"/>
</dbReference>
<reference evidence="1 2" key="1">
    <citation type="submission" date="2019-04" db="EMBL/GenBank/DDBJ databases">
        <title>Vagococcus sp. nov., isolated from faeces of yaks (Bos grunniens).</title>
        <authorList>
            <person name="Ge Y."/>
        </authorList>
    </citation>
    <scope>NUCLEOTIDE SEQUENCE [LARGE SCALE GENOMIC DNA]</scope>
    <source>
        <strain evidence="1 2">MN-17</strain>
    </source>
</reference>
<proteinExistence type="predicted"/>
<protein>
    <submittedName>
        <fullName evidence="1">Uncharacterized protein</fullName>
    </submittedName>
</protein>
<dbReference type="Proteomes" id="UP000298615">
    <property type="component" value="Chromosome"/>
</dbReference>
<dbReference type="InterPro" id="IPR029052">
    <property type="entry name" value="Metallo-depent_PP-like"/>
</dbReference>
<evidence type="ECO:0000313" key="2">
    <source>
        <dbReference type="Proteomes" id="UP000298615"/>
    </source>
</evidence>
<sequence>MKYFIADLHLYHENVIRFCERPFANVEEMNDTLIHNWNQVVTPKDDVYILGDFIVRGSGEEANKILQQLNGKKYLIKGNHEHYLKDPEFDASLFESIKDYSEMASCRIKLATLR</sequence>
<dbReference type="OrthoDB" id="5380073at2"/>
<dbReference type="EMBL" id="CP039712">
    <property type="protein sequence ID" value="QCI86919.1"/>
    <property type="molecule type" value="Genomic_DNA"/>
</dbReference>
<dbReference type="Gene3D" id="3.60.21.10">
    <property type="match status" value="1"/>
</dbReference>
<accession>A0A4D7CS24</accession>
<dbReference type="Pfam" id="PF00149">
    <property type="entry name" value="Metallophos"/>
    <property type="match status" value="1"/>
</dbReference>
<organism evidence="1 2">
    <name type="scientific">Vagococcus zengguangii</name>
    <dbReference type="NCBI Taxonomy" id="2571750"/>
    <lineage>
        <taxon>Bacteria</taxon>
        <taxon>Bacillati</taxon>
        <taxon>Bacillota</taxon>
        <taxon>Bacilli</taxon>
        <taxon>Lactobacillales</taxon>
        <taxon>Enterococcaceae</taxon>
        <taxon>Vagococcus</taxon>
    </lineage>
</organism>
<evidence type="ECO:0000313" key="1">
    <source>
        <dbReference type="EMBL" id="QCI86919.1"/>
    </source>
</evidence>
<keyword evidence="2" id="KW-1185">Reference proteome</keyword>
<dbReference type="KEGG" id="vao:FA707_08040"/>
<name>A0A4D7CS24_9ENTE</name>
<dbReference type="AlphaFoldDB" id="A0A4D7CS24"/>